<keyword evidence="2 5" id="KW-0540">Nuclease</keyword>
<dbReference type="InterPro" id="IPR022907">
    <property type="entry name" value="VapC_family"/>
</dbReference>
<comment type="cofactor">
    <cofactor evidence="5">
        <name>Mg(2+)</name>
        <dbReference type="ChEBI" id="CHEBI:18420"/>
    </cofactor>
</comment>
<dbReference type="EMBL" id="BAABRN010000063">
    <property type="protein sequence ID" value="GAA5503732.1"/>
    <property type="molecule type" value="Genomic_DNA"/>
</dbReference>
<evidence type="ECO:0000256" key="5">
    <source>
        <dbReference type="HAMAP-Rule" id="MF_00265"/>
    </source>
</evidence>
<feature type="domain" description="PIN" evidence="6">
    <location>
        <begin position="5"/>
        <end position="145"/>
    </location>
</feature>
<dbReference type="RefSeq" id="WP_353543707.1">
    <property type="nucleotide sequence ID" value="NZ_BAABRN010000063.1"/>
</dbReference>
<dbReference type="EC" id="3.1.-.-" evidence="5"/>
<comment type="function">
    <text evidence="5">Toxic component of a toxin-antitoxin (TA) system. An RNase.</text>
</comment>
<comment type="similarity">
    <text evidence="5">Belongs to the PINc/VapC protein family.</text>
</comment>
<dbReference type="CDD" id="cd09874">
    <property type="entry name" value="PIN_MT3492-like"/>
    <property type="match status" value="1"/>
</dbReference>
<keyword evidence="8" id="KW-1185">Reference proteome</keyword>
<keyword evidence="3 5" id="KW-0479">Metal-binding</keyword>
<organism evidence="7 8">
    <name type="scientific">Deinococcus xinjiangensis</name>
    <dbReference type="NCBI Taxonomy" id="457454"/>
    <lineage>
        <taxon>Bacteria</taxon>
        <taxon>Thermotogati</taxon>
        <taxon>Deinococcota</taxon>
        <taxon>Deinococci</taxon>
        <taxon>Deinococcales</taxon>
        <taxon>Deinococcaceae</taxon>
        <taxon>Deinococcus</taxon>
    </lineage>
</organism>
<feature type="binding site" evidence="5">
    <location>
        <position position="116"/>
    </location>
    <ligand>
        <name>Mg(2+)</name>
        <dbReference type="ChEBI" id="CHEBI:18420"/>
    </ligand>
</feature>
<gene>
    <name evidence="5" type="primary">vapC</name>
    <name evidence="7" type="ORF">Dxin01_03493</name>
</gene>
<protein>
    <recommendedName>
        <fullName evidence="5">Ribonuclease VapC</fullName>
        <shortName evidence="5">RNase VapC</shortName>
        <ecNumber evidence="5">3.1.-.-</ecNumber>
    </recommendedName>
    <alternativeName>
        <fullName evidence="5">Toxin VapC</fullName>
    </alternativeName>
</protein>
<evidence type="ECO:0000256" key="2">
    <source>
        <dbReference type="ARBA" id="ARBA00022722"/>
    </source>
</evidence>
<reference evidence="7 8" key="1">
    <citation type="submission" date="2024-02" db="EMBL/GenBank/DDBJ databases">
        <title>Deinococcus xinjiangensis NBRC 107630.</title>
        <authorList>
            <person name="Ichikawa N."/>
            <person name="Katano-Makiyama Y."/>
            <person name="Hidaka K."/>
        </authorList>
    </citation>
    <scope>NUCLEOTIDE SEQUENCE [LARGE SCALE GENOMIC DNA]</scope>
    <source>
        <strain evidence="7 8">NBRC 107630</strain>
    </source>
</reference>
<feature type="binding site" evidence="5">
    <location>
        <position position="7"/>
    </location>
    <ligand>
        <name>Mg(2+)</name>
        <dbReference type="ChEBI" id="CHEBI:18420"/>
    </ligand>
</feature>
<accession>A0ABP9VET8</accession>
<dbReference type="Pfam" id="PF01850">
    <property type="entry name" value="PIN"/>
    <property type="match status" value="1"/>
</dbReference>
<keyword evidence="5" id="KW-0460">Magnesium</keyword>
<evidence type="ECO:0000313" key="7">
    <source>
        <dbReference type="EMBL" id="GAA5503732.1"/>
    </source>
</evidence>
<dbReference type="HAMAP" id="MF_00265">
    <property type="entry name" value="VapC_Nob1"/>
    <property type="match status" value="1"/>
</dbReference>
<comment type="caution">
    <text evidence="7">The sequence shown here is derived from an EMBL/GenBank/DDBJ whole genome shotgun (WGS) entry which is preliminary data.</text>
</comment>
<evidence type="ECO:0000256" key="4">
    <source>
        <dbReference type="ARBA" id="ARBA00022801"/>
    </source>
</evidence>
<proteinExistence type="inferred from homology"/>
<dbReference type="SUPFAM" id="SSF88723">
    <property type="entry name" value="PIN domain-like"/>
    <property type="match status" value="1"/>
</dbReference>
<keyword evidence="4 5" id="KW-0378">Hydrolase</keyword>
<evidence type="ECO:0000256" key="1">
    <source>
        <dbReference type="ARBA" id="ARBA00022649"/>
    </source>
</evidence>
<evidence type="ECO:0000259" key="6">
    <source>
        <dbReference type="Pfam" id="PF01850"/>
    </source>
</evidence>
<evidence type="ECO:0000256" key="3">
    <source>
        <dbReference type="ARBA" id="ARBA00022723"/>
    </source>
</evidence>
<dbReference type="Gene3D" id="3.40.50.1010">
    <property type="entry name" value="5'-nuclease"/>
    <property type="match status" value="1"/>
</dbReference>
<dbReference type="Proteomes" id="UP001458946">
    <property type="component" value="Unassembled WGS sequence"/>
</dbReference>
<dbReference type="InterPro" id="IPR029060">
    <property type="entry name" value="PIN-like_dom_sf"/>
</dbReference>
<sequence length="155" mass="16829">MALAYLDTSALLKLVLQEDGEERVLKVINQAGRVCCSVITYAEGRATLSRHYAEQAQLMTGKGKAAALAKLAAEHQGVIQDFNALWDDINEVDVTPAIYRVAGDLTVAHPGLRGMDALHLASALEVQKVEAVWFLTFDDRLALAAEARLGKKALR</sequence>
<evidence type="ECO:0000313" key="8">
    <source>
        <dbReference type="Proteomes" id="UP001458946"/>
    </source>
</evidence>
<name>A0ABP9VET8_9DEIO</name>
<keyword evidence="5" id="KW-0800">Toxin</keyword>
<keyword evidence="1 5" id="KW-1277">Toxin-antitoxin system</keyword>
<dbReference type="InterPro" id="IPR002716">
    <property type="entry name" value="PIN_dom"/>
</dbReference>